<evidence type="ECO:0000313" key="6">
    <source>
        <dbReference type="EMBL" id="SVE53723.1"/>
    </source>
</evidence>
<evidence type="ECO:0000259" key="5">
    <source>
        <dbReference type="Pfam" id="PF00496"/>
    </source>
</evidence>
<dbReference type="EMBL" id="UINC01224201">
    <property type="protein sequence ID" value="SVE53723.1"/>
    <property type="molecule type" value="Genomic_DNA"/>
</dbReference>
<accession>A0A383EBE8</accession>
<dbReference type="CDD" id="cd08504">
    <property type="entry name" value="PBP2_OppA"/>
    <property type="match status" value="1"/>
</dbReference>
<feature type="domain" description="Solute-binding protein family 5" evidence="5">
    <location>
        <begin position="36"/>
        <end position="230"/>
    </location>
</feature>
<dbReference type="PANTHER" id="PTHR30290">
    <property type="entry name" value="PERIPLASMIC BINDING COMPONENT OF ABC TRANSPORTER"/>
    <property type="match status" value="1"/>
</dbReference>
<dbReference type="InterPro" id="IPR039424">
    <property type="entry name" value="SBP_5"/>
</dbReference>
<dbReference type="GO" id="GO:0015833">
    <property type="term" value="P:peptide transport"/>
    <property type="evidence" value="ECO:0007669"/>
    <property type="project" value="TreeGrafter"/>
</dbReference>
<dbReference type="Gene3D" id="3.90.76.10">
    <property type="entry name" value="Dipeptide-binding Protein, Domain 1"/>
    <property type="match status" value="1"/>
</dbReference>
<evidence type="ECO:0000256" key="4">
    <source>
        <dbReference type="ARBA" id="ARBA00022729"/>
    </source>
</evidence>
<dbReference type="Pfam" id="PF00496">
    <property type="entry name" value="SBP_bac_5"/>
    <property type="match status" value="1"/>
</dbReference>
<dbReference type="Gene3D" id="3.40.190.10">
    <property type="entry name" value="Periplasmic binding protein-like II"/>
    <property type="match status" value="1"/>
</dbReference>
<dbReference type="GO" id="GO:1904680">
    <property type="term" value="F:peptide transmembrane transporter activity"/>
    <property type="evidence" value="ECO:0007669"/>
    <property type="project" value="TreeGrafter"/>
</dbReference>
<name>A0A383EBE8_9ZZZZ</name>
<proteinExistence type="inferred from homology"/>
<comment type="similarity">
    <text evidence="2">Belongs to the bacterial solute-binding protein 5 family.</text>
</comment>
<keyword evidence="3" id="KW-0813">Transport</keyword>
<dbReference type="SUPFAM" id="SSF53850">
    <property type="entry name" value="Periplasmic binding protein-like II"/>
    <property type="match status" value="1"/>
</dbReference>
<dbReference type="PANTHER" id="PTHR30290:SF10">
    <property type="entry name" value="PERIPLASMIC OLIGOPEPTIDE-BINDING PROTEIN-RELATED"/>
    <property type="match status" value="1"/>
</dbReference>
<keyword evidence="4" id="KW-0732">Signal</keyword>
<dbReference type="InterPro" id="IPR000914">
    <property type="entry name" value="SBP_5_dom"/>
</dbReference>
<sequence length="232" mass="26096">EPEGLDPHVVTGVPEHNILVALIEGLVGEDPKDLHPVPGVAERWENSEDGLVWTFQLRQNAKWSTGDAVTAQDFVLSYKRMLSPKLASQYAYMLHVVKNAKEFNSGDLKDFSKVGFEAVDDHTLKITLQGPTPYFLSLLNHYSWFPVHIPTVKKYGPVDSPNNPWTRPGNFVGNGPFVLDKWEVNDVIVVKKSPTYWDKAKVTLKEINFKPISSAEVEERAFRSGQIHVSNT</sequence>
<dbReference type="GO" id="GO:0030288">
    <property type="term" value="C:outer membrane-bounded periplasmic space"/>
    <property type="evidence" value="ECO:0007669"/>
    <property type="project" value="TreeGrafter"/>
</dbReference>
<evidence type="ECO:0000256" key="1">
    <source>
        <dbReference type="ARBA" id="ARBA00004196"/>
    </source>
</evidence>
<organism evidence="6">
    <name type="scientific">marine metagenome</name>
    <dbReference type="NCBI Taxonomy" id="408172"/>
    <lineage>
        <taxon>unclassified sequences</taxon>
        <taxon>metagenomes</taxon>
        <taxon>ecological metagenomes</taxon>
    </lineage>
</organism>
<feature type="non-terminal residue" evidence="6">
    <location>
        <position position="232"/>
    </location>
</feature>
<dbReference type="FunFam" id="3.90.76.10:FF:000001">
    <property type="entry name" value="Oligopeptide ABC transporter substrate-binding protein"/>
    <property type="match status" value="1"/>
</dbReference>
<gene>
    <name evidence="6" type="ORF">METZ01_LOCUS506577</name>
</gene>
<feature type="non-terminal residue" evidence="6">
    <location>
        <position position="1"/>
    </location>
</feature>
<comment type="subcellular location">
    <subcellularLocation>
        <location evidence="1">Cell envelope</location>
    </subcellularLocation>
</comment>
<dbReference type="AlphaFoldDB" id="A0A383EBE8"/>
<evidence type="ECO:0000256" key="2">
    <source>
        <dbReference type="ARBA" id="ARBA00005695"/>
    </source>
</evidence>
<protein>
    <recommendedName>
        <fullName evidence="5">Solute-binding protein family 5 domain-containing protein</fullName>
    </recommendedName>
</protein>
<evidence type="ECO:0000256" key="3">
    <source>
        <dbReference type="ARBA" id="ARBA00022448"/>
    </source>
</evidence>
<reference evidence="6" key="1">
    <citation type="submission" date="2018-05" db="EMBL/GenBank/DDBJ databases">
        <authorList>
            <person name="Lanie J.A."/>
            <person name="Ng W.-L."/>
            <person name="Kazmierczak K.M."/>
            <person name="Andrzejewski T.M."/>
            <person name="Davidsen T.M."/>
            <person name="Wayne K.J."/>
            <person name="Tettelin H."/>
            <person name="Glass J.I."/>
            <person name="Rusch D."/>
            <person name="Podicherti R."/>
            <person name="Tsui H.-C.T."/>
            <person name="Winkler M.E."/>
        </authorList>
    </citation>
    <scope>NUCLEOTIDE SEQUENCE</scope>
</reference>